<dbReference type="EMBL" id="CZQC01000024">
    <property type="protein sequence ID" value="CUS40757.1"/>
    <property type="molecule type" value="Genomic_DNA"/>
</dbReference>
<dbReference type="SUPFAM" id="SSF53335">
    <property type="entry name" value="S-adenosyl-L-methionine-dependent methyltransferases"/>
    <property type="match status" value="1"/>
</dbReference>
<gene>
    <name evidence="1" type="ORF">MGWOODY_Tha2040</name>
</gene>
<dbReference type="InterPro" id="IPR029063">
    <property type="entry name" value="SAM-dependent_MTases_sf"/>
</dbReference>
<sequence>MLSYRHSFHAGNFADVLKHQVLVHVLRYMGQKDKPYAYIDTHAGAGVYALSSTHATKNREFDTGIGPLREDQTPELNDYLQTVVLCDEAANKIRTSREGYYPGSPEIARQWMRPYDKGFLYELHPTDFDLLNDHLGRDRRFIVEQSDGFQGLIARLPPQSRRGVVLMDPPYELKSDYDNAISTLVKAHKRFATGVFALWYPVVERERVHRMEAALIKSGIRNIQLFELGIGSDTLEHGMTSSGMIVINPPWTLKAELDKLLPYLASTLSAEGVWRSEVLVQE</sequence>
<dbReference type="Pfam" id="PF04378">
    <property type="entry name" value="RsmJ"/>
    <property type="match status" value="1"/>
</dbReference>
<name>A0A160TCB8_9ZZZZ</name>
<evidence type="ECO:0000313" key="1">
    <source>
        <dbReference type="EMBL" id="CUS40757.1"/>
    </source>
</evidence>
<protein>
    <submittedName>
        <fullName evidence="1">Protein involved in catabolism of external DNA</fullName>
    </submittedName>
</protein>
<dbReference type="Gene3D" id="3.40.50.150">
    <property type="entry name" value="Vaccinia Virus protein VP39"/>
    <property type="match status" value="1"/>
</dbReference>
<dbReference type="HAMAP" id="MF_00934">
    <property type="entry name" value="23SrRNA_methyltr_J"/>
    <property type="match status" value="1"/>
</dbReference>
<reference evidence="1" key="1">
    <citation type="submission" date="2015-10" db="EMBL/GenBank/DDBJ databases">
        <authorList>
            <person name="Gilbert D.G."/>
        </authorList>
    </citation>
    <scope>NUCLEOTIDE SEQUENCE</scope>
</reference>
<dbReference type="PANTHER" id="PTHR37426">
    <property type="entry name" value="RIBOSOMAL RNA LARGE SUBUNIT METHYLTRANSFERASE J"/>
    <property type="match status" value="1"/>
</dbReference>
<accession>A0A160TCB8</accession>
<organism evidence="1">
    <name type="scientific">hydrothermal vent metagenome</name>
    <dbReference type="NCBI Taxonomy" id="652676"/>
    <lineage>
        <taxon>unclassified sequences</taxon>
        <taxon>metagenomes</taxon>
        <taxon>ecological metagenomes</taxon>
    </lineage>
</organism>
<dbReference type="PANTHER" id="PTHR37426:SF1">
    <property type="entry name" value="RIBOSOMAL RNA LARGE SUBUNIT METHYLTRANSFERASE J"/>
    <property type="match status" value="1"/>
</dbReference>
<dbReference type="GO" id="GO:0005829">
    <property type="term" value="C:cytosol"/>
    <property type="evidence" value="ECO:0007669"/>
    <property type="project" value="TreeGrafter"/>
</dbReference>
<dbReference type="GO" id="GO:0070475">
    <property type="term" value="P:rRNA base methylation"/>
    <property type="evidence" value="ECO:0007669"/>
    <property type="project" value="InterPro"/>
</dbReference>
<dbReference type="InterPro" id="IPR007473">
    <property type="entry name" value="RlmJ"/>
</dbReference>
<dbReference type="AlphaFoldDB" id="A0A160TCB8"/>
<dbReference type="GO" id="GO:0036307">
    <property type="term" value="F:23S rRNA (adenine(2030)-N(6))-methyltransferase activity"/>
    <property type="evidence" value="ECO:0007669"/>
    <property type="project" value="TreeGrafter"/>
</dbReference>
<proteinExistence type="inferred from homology"/>